<dbReference type="SMART" id="SM00360">
    <property type="entry name" value="RRM"/>
    <property type="match status" value="1"/>
</dbReference>
<dbReference type="PANTHER" id="PTHR15608:SF0">
    <property type="entry name" value="HIV TAT-SPECIFIC FACTOR 1"/>
    <property type="match status" value="1"/>
</dbReference>
<keyword evidence="3" id="KW-0677">Repeat</keyword>
<dbReference type="GO" id="GO:0000398">
    <property type="term" value="P:mRNA splicing, via spliceosome"/>
    <property type="evidence" value="ECO:0007669"/>
    <property type="project" value="UniProtKB-ARBA"/>
</dbReference>
<dbReference type="InterPro" id="IPR035979">
    <property type="entry name" value="RBD_domain_sf"/>
</dbReference>
<evidence type="ECO:0000313" key="9">
    <source>
        <dbReference type="Proteomes" id="UP000799779"/>
    </source>
</evidence>
<evidence type="ECO:0000259" key="7">
    <source>
        <dbReference type="PROSITE" id="PS50102"/>
    </source>
</evidence>
<dbReference type="GO" id="GO:0005684">
    <property type="term" value="C:U2-type spliceosomal complex"/>
    <property type="evidence" value="ECO:0007669"/>
    <property type="project" value="TreeGrafter"/>
</dbReference>
<reference evidence="8" key="1">
    <citation type="journal article" date="2020" name="Stud. Mycol.">
        <title>101 Dothideomycetes genomes: a test case for predicting lifestyles and emergence of pathogens.</title>
        <authorList>
            <person name="Haridas S."/>
            <person name="Albert R."/>
            <person name="Binder M."/>
            <person name="Bloem J."/>
            <person name="Labutti K."/>
            <person name="Salamov A."/>
            <person name="Andreopoulos B."/>
            <person name="Baker S."/>
            <person name="Barry K."/>
            <person name="Bills G."/>
            <person name="Bluhm B."/>
            <person name="Cannon C."/>
            <person name="Castanera R."/>
            <person name="Culley D."/>
            <person name="Daum C."/>
            <person name="Ezra D."/>
            <person name="Gonzalez J."/>
            <person name="Henrissat B."/>
            <person name="Kuo A."/>
            <person name="Liang C."/>
            <person name="Lipzen A."/>
            <person name="Lutzoni F."/>
            <person name="Magnuson J."/>
            <person name="Mondo S."/>
            <person name="Nolan M."/>
            <person name="Ohm R."/>
            <person name="Pangilinan J."/>
            <person name="Park H.-J."/>
            <person name="Ramirez L."/>
            <person name="Alfaro M."/>
            <person name="Sun H."/>
            <person name="Tritt A."/>
            <person name="Yoshinaga Y."/>
            <person name="Zwiers L.-H."/>
            <person name="Turgeon B."/>
            <person name="Goodwin S."/>
            <person name="Spatafora J."/>
            <person name="Crous P."/>
            <person name="Grigoriev I."/>
        </authorList>
    </citation>
    <scope>NUCLEOTIDE SEQUENCE</scope>
    <source>
        <strain evidence="8">CBS 123094</strain>
    </source>
</reference>
<evidence type="ECO:0000313" key="8">
    <source>
        <dbReference type="EMBL" id="KAF1994611.1"/>
    </source>
</evidence>
<feature type="domain" description="RRM" evidence="7">
    <location>
        <begin position="8"/>
        <end position="96"/>
    </location>
</feature>
<accession>A0A6A5W358</accession>
<name>A0A6A5W358_9PLEO</name>
<dbReference type="AlphaFoldDB" id="A0A6A5W358"/>
<dbReference type="PANTHER" id="PTHR15608">
    <property type="entry name" value="SPLICING FACTOR U2AF-ASSOCIATED PROTEIN 2"/>
    <property type="match status" value="1"/>
</dbReference>
<dbReference type="Proteomes" id="UP000799779">
    <property type="component" value="Unassembled WGS sequence"/>
</dbReference>
<keyword evidence="9" id="KW-1185">Reference proteome</keyword>
<keyword evidence="2" id="KW-0507">mRNA processing</keyword>
<dbReference type="GO" id="GO:0003723">
    <property type="term" value="F:RNA binding"/>
    <property type="evidence" value="ECO:0007669"/>
    <property type="project" value="UniProtKB-UniRule"/>
</dbReference>
<evidence type="ECO:0000256" key="4">
    <source>
        <dbReference type="ARBA" id="ARBA00022884"/>
    </source>
</evidence>
<dbReference type="SUPFAM" id="SSF54928">
    <property type="entry name" value="RNA-binding domain, RBD"/>
    <property type="match status" value="2"/>
</dbReference>
<keyword evidence="5" id="KW-0508">mRNA splicing</keyword>
<dbReference type="InterPro" id="IPR000504">
    <property type="entry name" value="RRM_dom"/>
</dbReference>
<evidence type="ECO:0000256" key="1">
    <source>
        <dbReference type="ARBA" id="ARBA00007747"/>
    </source>
</evidence>
<comment type="similarity">
    <text evidence="1">Belongs to the HTATSF1 family.</text>
</comment>
<keyword evidence="4 6" id="KW-0694">RNA-binding</keyword>
<gene>
    <name evidence="8" type="ORF">P154DRAFT_27248</name>
</gene>
<protein>
    <recommendedName>
        <fullName evidence="7">RRM domain-containing protein</fullName>
    </recommendedName>
</protein>
<dbReference type="PROSITE" id="PS50102">
    <property type="entry name" value="RRM"/>
    <property type="match status" value="1"/>
</dbReference>
<evidence type="ECO:0000256" key="6">
    <source>
        <dbReference type="PROSITE-ProRule" id="PRU00176"/>
    </source>
</evidence>
<dbReference type="GO" id="GO:0005686">
    <property type="term" value="C:U2 snRNP"/>
    <property type="evidence" value="ECO:0007669"/>
    <property type="project" value="TreeGrafter"/>
</dbReference>
<dbReference type="FunFam" id="3.30.70.330:FF:000105">
    <property type="entry name" value="HIV Tat-specific factor 1 homolog"/>
    <property type="match status" value="1"/>
</dbReference>
<dbReference type="EMBL" id="ML977655">
    <property type="protein sequence ID" value="KAF1994611.1"/>
    <property type="molecule type" value="Genomic_DNA"/>
</dbReference>
<dbReference type="OrthoDB" id="10258585at2759"/>
<dbReference type="InterPro" id="IPR012677">
    <property type="entry name" value="Nucleotide-bd_a/b_plait_sf"/>
</dbReference>
<evidence type="ECO:0000256" key="5">
    <source>
        <dbReference type="ARBA" id="ARBA00023187"/>
    </source>
</evidence>
<dbReference type="Gene3D" id="3.30.70.330">
    <property type="match status" value="2"/>
</dbReference>
<evidence type="ECO:0000256" key="2">
    <source>
        <dbReference type="ARBA" id="ARBA00022664"/>
    </source>
</evidence>
<dbReference type="InterPro" id="IPR034393">
    <property type="entry name" value="TatSF1-like"/>
</dbReference>
<organism evidence="8 9">
    <name type="scientific">Amniculicola lignicola CBS 123094</name>
    <dbReference type="NCBI Taxonomy" id="1392246"/>
    <lineage>
        <taxon>Eukaryota</taxon>
        <taxon>Fungi</taxon>
        <taxon>Dikarya</taxon>
        <taxon>Ascomycota</taxon>
        <taxon>Pezizomycotina</taxon>
        <taxon>Dothideomycetes</taxon>
        <taxon>Pleosporomycetidae</taxon>
        <taxon>Pleosporales</taxon>
        <taxon>Amniculicolaceae</taxon>
        <taxon>Amniculicola</taxon>
    </lineage>
</organism>
<proteinExistence type="inferred from homology"/>
<sequence length="262" mass="29635">MKPEQVNRAIYVIGIPKDANREEIEDEFGRFCGIIDVGADQKKRVKMYYNDDGTFKGEALIVFLRPESITSALNLMDDQPLRYGGTEKLQIQEADFSYKKEQVGATTAAKLSRADRKTLDLKRAELERARTAWSSDEEAEEVKPTLNKHAKIVIVRNVFTKPELDDDPTLISEIKEELIGTNSAKGREVTSVQVYDLEPEGIVTVKFKEFDHATAFLKQANGRLWEGIEGVSENRYIKAELASDRPKFRKSRGDEAVQSDSD</sequence>
<evidence type="ECO:0000256" key="3">
    <source>
        <dbReference type="ARBA" id="ARBA00022737"/>
    </source>
</evidence>